<dbReference type="GO" id="GO:0045180">
    <property type="term" value="C:basal cortex"/>
    <property type="evidence" value="ECO:0007669"/>
    <property type="project" value="TreeGrafter"/>
</dbReference>
<dbReference type="FunFam" id="1.25.10.10:FF:000006">
    <property type="entry name" value="CLIP-associating protein 1 isoform 2"/>
    <property type="match status" value="1"/>
</dbReference>
<reference evidence="24" key="1">
    <citation type="submission" date="2025-08" db="UniProtKB">
        <authorList>
            <consortium name="RefSeq"/>
        </authorList>
    </citation>
    <scope>IDENTIFICATION</scope>
    <source>
        <tissue evidence="24">Ear skin</tissue>
    </source>
</reference>
<dbReference type="InterPro" id="IPR024395">
    <property type="entry name" value="CLASP_N_dom"/>
</dbReference>
<evidence type="ECO:0000259" key="22">
    <source>
        <dbReference type="SMART" id="SM01349"/>
    </source>
</evidence>
<feature type="repeat" description="HEAT" evidence="20">
    <location>
        <begin position="168"/>
        <end position="206"/>
    </location>
</feature>
<dbReference type="InterPro" id="IPR011989">
    <property type="entry name" value="ARM-like"/>
</dbReference>
<dbReference type="PANTHER" id="PTHR21567">
    <property type="entry name" value="CLASP"/>
    <property type="match status" value="1"/>
</dbReference>
<feature type="compositionally biased region" description="Low complexity" evidence="21">
    <location>
        <begin position="578"/>
        <end position="599"/>
    </location>
</feature>
<organism evidence="23 24">
    <name type="scientific">Camelus ferus</name>
    <name type="common">Wild bactrian camel</name>
    <name type="synonym">Camelus bactrianus ferus</name>
    <dbReference type="NCBI Taxonomy" id="419612"/>
    <lineage>
        <taxon>Eukaryota</taxon>
        <taxon>Metazoa</taxon>
        <taxon>Chordata</taxon>
        <taxon>Craniata</taxon>
        <taxon>Vertebrata</taxon>
        <taxon>Euteleostomi</taxon>
        <taxon>Mammalia</taxon>
        <taxon>Eutheria</taxon>
        <taxon>Laurasiatheria</taxon>
        <taxon>Artiodactyla</taxon>
        <taxon>Tylopoda</taxon>
        <taxon>Camelidae</taxon>
        <taxon>Camelus</taxon>
    </lineage>
</organism>
<evidence type="ECO:0000256" key="10">
    <source>
        <dbReference type="ARBA" id="ARBA00022737"/>
    </source>
</evidence>
<keyword evidence="12" id="KW-0995">Kinetochore</keyword>
<evidence type="ECO:0000256" key="1">
    <source>
        <dbReference type="ARBA" id="ARBA00004186"/>
    </source>
</evidence>
<name>A0A8B8RB48_CAMFR</name>
<sequence length="1553" mass="169512">MEPRSMESFSAQVQQKDVGGRLQVGQELLLYLSTPGAIPDLEDDMGRLGKTVDALTGWVGSSNYRVSLMGLEILSAFVDRLSTRFKSYVAMVIVALIDRMGDAKDKVRDETQTLILKLMDQVAPPMYIWEQLASGFKHKNFRSREGVCLCLIETLNIFGAQPLVLSKLVPHLCILFGDSNSQVRDAAILAIVEIYRHVGEKVRVDLCKRGIPPARLEMILAKFDEVQSSGGMILSVCKDKSFDDEESVDGNRPSSAASAFKVPAPKTSGNPVNSARKPGSAGGPKVGAGASKEGGAGAVDEDDFIKAFTDVPSVQIYSSRELEETLNKIREILSDDKHDWDQRANALKKIRSLLVAGAAQYDCFFQHLRLLDGALKLSAKDLRSQVVREACITVAHLSTVLGNKFDHGAEAIVPTLFNLVPNSAKVMATSGCAAIRFIIRHTHVPRLIPLITSNCTSKSVPVRRRSFEFLDLLLQEWQTHSLERHAAVLVETIKKGIHDADAEARVEARKTYMGLRNHFPGEAETLYNSLEPSYQKSLQTYLKSSGSVASLPQSDRSSSSSQESLNRPFSSKWSTANPSAVAGRVSAGSSKASSLPGSLQRSRSDIDVNAAAGAKAHHAAGQAVRSGRLGAGALNAGSYASLEDTSDKMDGTASEDGRVRAKLSAPLAGMGNAKTDSRGRSRTKMVSQSQRSSSPDKNEGSQSANTIGAGSRSGSPGRVLTTTALSTVSSGVQRVLVNLASAQKRSKIPRSQGCSREASPSRLSVARSSRIPRPSVSQGCSREASRESSRDTSPVRSFQPLASRHHSRSTGALYAPDVYGASGPGYGISQSSRLSSSVSAMRVLNTGSDVEEAVADALLLGDIRTKKKPARRRYESYGMHSDDDANSDASSACSERSYSSRNGSIPTYMRQTEDVAEVLNRCASSNWSERKEGLLGLQNLLKNQRTLSRVELKRLCEIFTRMFADPHGKVFSMFLETLVDFIQVHKDDLQDWLFVLLTQLLKKMGADLLGSVQAKVQKALDVTRESFPNDLQFNILMRFTVDQTQTPSLKVKVAILKYIETLAKQMDPGDFVNSSETRLAVSRVITWTTEPKSSDVRKAAQSVLISLFELNTPEFTMLLGALPKTFQDGATKLLHNHLRNTGNGTQGSMGSPLTRPTPRSPANWSSPLTSPTNTSQSTLSPSAFDYDTENMNSEDIYSSLRGVTEAIQNFSFRSQEDMNEPLKRDSKKDDGDSMCGGPGMSDPRAGGDATDPSQTALDNKASLLHSMPAHSSPRSRDYNPYNYSDSISPFNKSALKEAMFDDDADQFPDDLSLDHSDLVAELLKELSNHNERVEERKIALYELMKLTQEESFSVWDEHFKTILLLLLETLGDKEPTIRALALKVLREILRHQPARFKNYAELTVMKTLEAHKDPHKEVVRSAEEAASVLATSISPEQCIKVLCPIIQTADYPINLAAIKMQTKVIERVSKETLNLLLPEIMPGLIQGYDNSESSVRKACVFCLVAIHAVIGDELKPHLSQLTGSKMKLLNLYIKRAQTGSGGADPTTDVSGQS</sequence>
<dbReference type="SMART" id="SM01349">
    <property type="entry name" value="TOG"/>
    <property type="match status" value="4"/>
</dbReference>
<dbReference type="FunFam" id="1.25.10.10:FF:000001">
    <property type="entry name" value="CLIP-associating protein 1 isoform 2"/>
    <property type="match status" value="1"/>
</dbReference>
<feature type="domain" description="TOG" evidence="22">
    <location>
        <begin position="907"/>
        <end position="1144"/>
    </location>
</feature>
<feature type="region of interest" description="Disordered" evidence="21">
    <location>
        <begin position="872"/>
        <end position="905"/>
    </location>
</feature>
<feature type="region of interest" description="Disordered" evidence="21">
    <location>
        <begin position="1137"/>
        <end position="1187"/>
    </location>
</feature>
<dbReference type="Proteomes" id="UP000694856">
    <property type="component" value="Chromosome 17"/>
</dbReference>
<keyword evidence="8" id="KW-0132">Cell division</keyword>
<feature type="compositionally biased region" description="Basic and acidic residues" evidence="21">
    <location>
        <begin position="645"/>
        <end position="659"/>
    </location>
</feature>
<dbReference type="GO" id="GO:0040001">
    <property type="term" value="P:establishment of mitotic spindle localization"/>
    <property type="evidence" value="ECO:0007669"/>
    <property type="project" value="TreeGrafter"/>
</dbReference>
<comment type="subcellular location">
    <subcellularLocation>
        <location evidence="4">Chromosome</location>
        <location evidence="4">Centromere</location>
        <location evidence="4">Kinetochore</location>
    </subcellularLocation>
    <subcellularLocation>
        <location evidence="2">Cytoplasm</location>
        <location evidence="2">Cytoskeleton</location>
        <location evidence="2">Microtubule organizing center</location>
        <location evidence="2">Centrosome</location>
    </subcellularLocation>
    <subcellularLocation>
        <location evidence="1">Cytoplasm</location>
        <location evidence="1">Cytoskeleton</location>
        <location evidence="1">Spindle</location>
    </subcellularLocation>
    <subcellularLocation>
        <location evidence="3">Golgi apparatus</location>
        <location evidence="3">trans-Golgi network</location>
    </subcellularLocation>
</comment>
<keyword evidence="7" id="KW-0963">Cytoplasm</keyword>
<evidence type="ECO:0000256" key="2">
    <source>
        <dbReference type="ARBA" id="ARBA00004300"/>
    </source>
</evidence>
<keyword evidence="14" id="KW-0206">Cytoskeleton</keyword>
<dbReference type="GO" id="GO:0008017">
    <property type="term" value="F:microtubule binding"/>
    <property type="evidence" value="ECO:0007669"/>
    <property type="project" value="UniProtKB-ARBA"/>
</dbReference>
<evidence type="ECO:0000256" key="21">
    <source>
        <dbReference type="SAM" id="MobiDB-lite"/>
    </source>
</evidence>
<feature type="domain" description="TOG" evidence="22">
    <location>
        <begin position="1310"/>
        <end position="1546"/>
    </location>
</feature>
<keyword evidence="6" id="KW-0158">Chromosome</keyword>
<dbReference type="FunFam" id="1.25.10.10:FF:000031">
    <property type="entry name" value="CLIP-associating protein 1 isoform 2"/>
    <property type="match status" value="1"/>
</dbReference>
<feature type="compositionally biased region" description="Gly residues" evidence="21">
    <location>
        <begin position="280"/>
        <end position="296"/>
    </location>
</feature>
<feature type="region of interest" description="Disordered" evidence="21">
    <location>
        <begin position="245"/>
        <end position="296"/>
    </location>
</feature>
<dbReference type="GO" id="GO:0005881">
    <property type="term" value="C:cytoplasmic microtubule"/>
    <property type="evidence" value="ECO:0007669"/>
    <property type="project" value="TreeGrafter"/>
</dbReference>
<evidence type="ECO:0000256" key="12">
    <source>
        <dbReference type="ARBA" id="ARBA00022838"/>
    </source>
</evidence>
<keyword evidence="10" id="KW-0677">Repeat</keyword>
<keyword evidence="23" id="KW-1185">Reference proteome</keyword>
<evidence type="ECO:0000256" key="20">
    <source>
        <dbReference type="PROSITE-ProRule" id="PRU00103"/>
    </source>
</evidence>
<feature type="compositionally biased region" description="Low complexity" evidence="21">
    <location>
        <begin position="887"/>
        <end position="901"/>
    </location>
</feature>
<dbReference type="GO" id="GO:0000776">
    <property type="term" value="C:kinetochore"/>
    <property type="evidence" value="ECO:0007669"/>
    <property type="project" value="UniProtKB-KW"/>
</dbReference>
<evidence type="ECO:0000256" key="5">
    <source>
        <dbReference type="ARBA" id="ARBA00009549"/>
    </source>
</evidence>
<feature type="compositionally biased region" description="Polar residues" evidence="21">
    <location>
        <begin position="1139"/>
        <end position="1151"/>
    </location>
</feature>
<evidence type="ECO:0000256" key="3">
    <source>
        <dbReference type="ARBA" id="ARBA00004601"/>
    </source>
</evidence>
<feature type="domain" description="TOG" evidence="22">
    <location>
        <begin position="2"/>
        <end position="232"/>
    </location>
</feature>
<keyword evidence="15" id="KW-0131">Cell cycle</keyword>
<evidence type="ECO:0000313" key="23">
    <source>
        <dbReference type="Proteomes" id="UP000694856"/>
    </source>
</evidence>
<dbReference type="GO" id="GO:0090307">
    <property type="term" value="P:mitotic spindle assembly"/>
    <property type="evidence" value="ECO:0007669"/>
    <property type="project" value="TreeGrafter"/>
</dbReference>
<feature type="region of interest" description="Disordered" evidence="21">
    <location>
        <begin position="1211"/>
        <end position="1255"/>
    </location>
</feature>
<dbReference type="Pfam" id="PF21041">
    <property type="entry name" value="XMAP215_CLASP_TOG"/>
    <property type="match status" value="1"/>
</dbReference>
<protein>
    <recommendedName>
        <fullName evidence="18">CLIP-associating protein 1</fullName>
    </recommendedName>
    <alternativeName>
        <fullName evidence="19">Cytoplasmic linker-associated protein 1</fullName>
    </alternativeName>
</protein>
<dbReference type="SUPFAM" id="SSF48371">
    <property type="entry name" value="ARM repeat"/>
    <property type="match status" value="2"/>
</dbReference>
<dbReference type="InterPro" id="IPR021133">
    <property type="entry name" value="HEAT_type_2"/>
</dbReference>
<evidence type="ECO:0000256" key="13">
    <source>
        <dbReference type="ARBA" id="ARBA00023034"/>
    </source>
</evidence>
<evidence type="ECO:0000256" key="11">
    <source>
        <dbReference type="ARBA" id="ARBA00022776"/>
    </source>
</evidence>
<evidence type="ECO:0000256" key="19">
    <source>
        <dbReference type="ARBA" id="ARBA00083433"/>
    </source>
</evidence>
<evidence type="ECO:0000256" key="8">
    <source>
        <dbReference type="ARBA" id="ARBA00022618"/>
    </source>
</evidence>
<feature type="region of interest" description="Disordered" evidence="21">
    <location>
        <begin position="548"/>
        <end position="602"/>
    </location>
</feature>
<feature type="compositionally biased region" description="Polar residues" evidence="21">
    <location>
        <begin position="684"/>
        <end position="693"/>
    </location>
</feature>
<dbReference type="Pfam" id="PF12348">
    <property type="entry name" value="CLASP_N"/>
    <property type="match status" value="1"/>
</dbReference>
<dbReference type="GeneID" id="102513112"/>
<evidence type="ECO:0000256" key="18">
    <source>
        <dbReference type="ARBA" id="ARBA00071710"/>
    </source>
</evidence>
<evidence type="ECO:0000256" key="17">
    <source>
        <dbReference type="ARBA" id="ARBA00055763"/>
    </source>
</evidence>
<keyword evidence="13" id="KW-0333">Golgi apparatus</keyword>
<feature type="region of interest" description="Disordered" evidence="21">
    <location>
        <begin position="643"/>
        <end position="719"/>
    </location>
</feature>
<evidence type="ECO:0000256" key="7">
    <source>
        <dbReference type="ARBA" id="ARBA00022490"/>
    </source>
</evidence>
<dbReference type="GO" id="GO:0005876">
    <property type="term" value="C:spindle microtubule"/>
    <property type="evidence" value="ECO:0007669"/>
    <property type="project" value="TreeGrafter"/>
</dbReference>
<dbReference type="InterPro" id="IPR016024">
    <property type="entry name" value="ARM-type_fold"/>
</dbReference>
<feature type="compositionally biased region" description="Basic and acidic residues" evidence="21">
    <location>
        <begin position="872"/>
        <end position="883"/>
    </location>
</feature>
<comment type="similarity">
    <text evidence="5">Belongs to the CLASP family.</text>
</comment>
<evidence type="ECO:0000256" key="6">
    <source>
        <dbReference type="ARBA" id="ARBA00022454"/>
    </source>
</evidence>
<dbReference type="Pfam" id="PF21040">
    <property type="entry name" value="CEP104-like_TOG"/>
    <property type="match status" value="1"/>
</dbReference>
<feature type="compositionally biased region" description="Polar residues" evidence="21">
    <location>
        <begin position="700"/>
        <end position="714"/>
    </location>
</feature>
<feature type="compositionally biased region" description="Basic and acidic residues" evidence="21">
    <location>
        <begin position="1214"/>
        <end position="1231"/>
    </location>
</feature>
<dbReference type="GO" id="GO:0051301">
    <property type="term" value="P:cell division"/>
    <property type="evidence" value="ECO:0007669"/>
    <property type="project" value="UniProtKB-KW"/>
</dbReference>
<dbReference type="FunFam" id="1.25.10.10:FF:000005">
    <property type="entry name" value="CLIP-associating protein 1 isoform 2"/>
    <property type="match status" value="1"/>
</dbReference>
<feature type="region of interest" description="Disordered" evidence="21">
    <location>
        <begin position="744"/>
        <end position="809"/>
    </location>
</feature>
<evidence type="ECO:0000256" key="15">
    <source>
        <dbReference type="ARBA" id="ARBA00023306"/>
    </source>
</evidence>
<dbReference type="GO" id="GO:0030010">
    <property type="term" value="P:establishment of cell polarity"/>
    <property type="evidence" value="ECO:0007669"/>
    <property type="project" value="UniProtKB-ARBA"/>
</dbReference>
<keyword evidence="16" id="KW-0137">Centromere</keyword>
<evidence type="ECO:0000313" key="24">
    <source>
        <dbReference type="RefSeq" id="XP_032315197.1"/>
    </source>
</evidence>
<accession>A0A8B8RB48</accession>
<evidence type="ECO:0000256" key="4">
    <source>
        <dbReference type="ARBA" id="ARBA00004629"/>
    </source>
</evidence>
<dbReference type="InterPro" id="IPR048491">
    <property type="entry name" value="XMAP215_CLASP_TOG"/>
</dbReference>
<dbReference type="GO" id="GO:0007026">
    <property type="term" value="P:negative regulation of microtubule depolymerization"/>
    <property type="evidence" value="ECO:0007669"/>
    <property type="project" value="UniProtKB-ARBA"/>
</dbReference>
<feature type="domain" description="TOG" evidence="22">
    <location>
        <begin position="318"/>
        <end position="551"/>
    </location>
</feature>
<dbReference type="Pfam" id="PF23271">
    <property type="entry name" value="HEAT_GCN1"/>
    <property type="match status" value="1"/>
</dbReference>
<dbReference type="GO" id="GO:0072686">
    <property type="term" value="C:mitotic spindle"/>
    <property type="evidence" value="ECO:0007669"/>
    <property type="project" value="TreeGrafter"/>
</dbReference>
<keyword evidence="9" id="KW-0493">Microtubule</keyword>
<dbReference type="CTD" id="23122"/>
<dbReference type="PROSITE" id="PS50077">
    <property type="entry name" value="HEAT_REPEAT"/>
    <property type="match status" value="1"/>
</dbReference>
<feature type="compositionally biased region" description="Polar residues" evidence="21">
    <location>
        <begin position="1160"/>
        <end position="1181"/>
    </location>
</feature>
<evidence type="ECO:0000256" key="16">
    <source>
        <dbReference type="ARBA" id="ARBA00023328"/>
    </source>
</evidence>
<proteinExistence type="inferred from homology"/>
<comment type="function">
    <text evidence="17">Microtubule plus-end tracking protein that promotes the stabilization of dynamic microtubules. Involved in the nucleation of noncentrosomal microtubules originating from the trans-Golgi network (TGN). Required for the polarization of the cytoplasmic microtubule arrays in migrating cells towards the leading edge of the cell. May act at the cell cortex to enhance the frequency of rescue of depolymerizing microtubules by attaching their plus-ends to cortical platforms composed of ERC1 and PHLDB2. This cortical microtubule stabilizing activity is regulated at least in part by phosphatidylinositol 3-kinase signaling. Also performs a similar stabilizing function at the kinetochore which is essential for the bipolar alignment of chromosomes on the mitotic spindle.</text>
</comment>
<dbReference type="GO" id="GO:0005794">
    <property type="term" value="C:Golgi apparatus"/>
    <property type="evidence" value="ECO:0007669"/>
    <property type="project" value="UniProtKB-SubCell"/>
</dbReference>
<feature type="compositionally biased region" description="Low complexity" evidence="21">
    <location>
        <begin position="550"/>
        <end position="568"/>
    </location>
</feature>
<dbReference type="PANTHER" id="PTHR21567:SF30">
    <property type="entry name" value="CLIP-ASSOCIATING PROTEIN 2"/>
    <property type="match status" value="1"/>
</dbReference>
<evidence type="ECO:0000256" key="9">
    <source>
        <dbReference type="ARBA" id="ARBA00022701"/>
    </source>
</evidence>
<dbReference type="InterPro" id="IPR034085">
    <property type="entry name" value="TOG"/>
</dbReference>
<dbReference type="InterPro" id="IPR057546">
    <property type="entry name" value="HEAT_GCN1"/>
</dbReference>
<evidence type="ECO:0000256" key="14">
    <source>
        <dbReference type="ARBA" id="ARBA00023212"/>
    </source>
</evidence>
<dbReference type="RefSeq" id="XP_032315197.1">
    <property type="nucleotide sequence ID" value="XM_032459306.1"/>
</dbReference>
<gene>
    <name evidence="24" type="primary">CLASP2</name>
</gene>
<keyword evidence="11" id="KW-0498">Mitosis</keyword>
<dbReference type="Gene3D" id="1.25.10.10">
    <property type="entry name" value="Leucine-rich Repeat Variant"/>
    <property type="match status" value="4"/>
</dbReference>
<dbReference type="GO" id="GO:0005813">
    <property type="term" value="C:centrosome"/>
    <property type="evidence" value="ECO:0007669"/>
    <property type="project" value="UniProtKB-SubCell"/>
</dbReference>